<proteinExistence type="predicted"/>
<evidence type="ECO:0000313" key="3">
    <source>
        <dbReference type="Proteomes" id="UP001302696"/>
    </source>
</evidence>
<gene>
    <name evidence="2" type="ORF">N6G96_07130</name>
</gene>
<reference evidence="3" key="1">
    <citation type="submission" date="2024-06" db="EMBL/GenBank/DDBJ databases">
        <authorList>
            <person name="Chang H.C."/>
            <person name="Mun S.Y."/>
        </authorList>
    </citation>
    <scope>NUCLEOTIDE SEQUENCE [LARGE SCALE GENOMIC DNA]</scope>
    <source>
        <strain evidence="3">KT1</strain>
    </source>
</reference>
<name>A0ABZ0Q4L2_9LACO</name>
<keyword evidence="3" id="KW-1185">Reference proteome</keyword>
<feature type="transmembrane region" description="Helical" evidence="1">
    <location>
        <begin position="12"/>
        <end position="32"/>
    </location>
</feature>
<keyword evidence="1" id="KW-0812">Transmembrane</keyword>
<dbReference type="RefSeq" id="WP_323707355.1">
    <property type="nucleotide sequence ID" value="NZ_CP104774.1"/>
</dbReference>
<organism evidence="2 3">
    <name type="scientific">Pediococcus inopinatus</name>
    <dbReference type="NCBI Taxonomy" id="114090"/>
    <lineage>
        <taxon>Bacteria</taxon>
        <taxon>Bacillati</taxon>
        <taxon>Bacillota</taxon>
        <taxon>Bacilli</taxon>
        <taxon>Lactobacillales</taxon>
        <taxon>Lactobacillaceae</taxon>
        <taxon>Pediococcus</taxon>
    </lineage>
</organism>
<evidence type="ECO:0000313" key="2">
    <source>
        <dbReference type="EMBL" id="WPC21062.1"/>
    </source>
</evidence>
<sequence>MRRDNEKYKTQRNWLIVLVLFLSVGLIGWIMYSGQQLNQVTHRTREQIAYANAQVKKEQKNESQIKQQADLRVATAENNNSNPETDSNKQLNQLSNDVFKTFYTFTPRTYVNRGNKLKGKLSELLLKKMFPSNIKKYAGTITAKLTDLQVFPHIVQGSTDKTAVVLVKYQSKYNTQDEMKSHQHLFRIHFDSKKNQIDEITDLGDLQQGSQGF</sequence>
<dbReference type="Proteomes" id="UP001302696">
    <property type="component" value="Chromosome"/>
</dbReference>
<dbReference type="EMBL" id="CP104778">
    <property type="protein sequence ID" value="WPC21062.1"/>
    <property type="molecule type" value="Genomic_DNA"/>
</dbReference>
<keyword evidence="1" id="KW-1133">Transmembrane helix</keyword>
<keyword evidence="1" id="KW-0472">Membrane</keyword>
<accession>A0ABZ0Q4L2</accession>
<evidence type="ECO:0000256" key="1">
    <source>
        <dbReference type="SAM" id="Phobius"/>
    </source>
</evidence>
<protein>
    <submittedName>
        <fullName evidence="2">Uncharacterized protein</fullName>
    </submittedName>
</protein>